<proteinExistence type="predicted"/>
<protein>
    <submittedName>
        <fullName evidence="1">Uncharacterized protein</fullName>
    </submittedName>
</protein>
<dbReference type="Proteomes" id="UP000515922">
    <property type="component" value="Segment"/>
</dbReference>
<evidence type="ECO:0000313" key="2">
    <source>
        <dbReference type="Proteomes" id="UP000515922"/>
    </source>
</evidence>
<evidence type="ECO:0000313" key="1">
    <source>
        <dbReference type="EMBL" id="QMP84293.1"/>
    </source>
</evidence>
<name>A0A7G4AWA3_9CAUD</name>
<reference evidence="1 2" key="1">
    <citation type="submission" date="2020-07" db="EMBL/GenBank/DDBJ databases">
        <title>Streptomyces phage Genome sequencing and assembly.</title>
        <authorList>
            <person name="Sharma V."/>
            <person name="Hardy A."/>
            <person name="Frunzke J."/>
        </authorList>
    </citation>
    <scope>NUCLEOTIDE SEQUENCE [LARGE SCALE GENOMIC DNA]</scope>
</reference>
<dbReference type="EMBL" id="MT711976">
    <property type="protein sequence ID" value="QMP84293.1"/>
    <property type="molecule type" value="Genomic_DNA"/>
</dbReference>
<organism evidence="1 2">
    <name type="scientific">Streptomyces phage Coruscant</name>
    <dbReference type="NCBI Taxonomy" id="2739834"/>
    <lineage>
        <taxon>Viruses</taxon>
        <taxon>Duplodnaviria</taxon>
        <taxon>Heunggongvirae</taxon>
        <taxon>Uroviricota</taxon>
        <taxon>Caudoviricetes</taxon>
        <taxon>Stanwilliamsviridae</taxon>
        <taxon>Boydwoodruffvirinae</taxon>
        <taxon>Coruscantvirus</taxon>
        <taxon>Coruscantvirus coruscant</taxon>
    </lineage>
</organism>
<gene>
    <name evidence="1" type="ORF">HUN41_00200</name>
</gene>
<accession>A0A7G4AWA3</accession>
<sequence>MNGYVLKYKTGEFVFFASNGLPYGTNDLQKMHIFTDLNEAFRVANRPQNNMTVHFVQLSADLTQIR</sequence>
<keyword evidence="2" id="KW-1185">Reference proteome</keyword>